<sequence>MVILRLSIINSTLVCGKLIVPVTLIISYKTHRIFCVFSIFKSLLSL</sequence>
<name>A0A8S5PRD9_9CAUD</name>
<protein>
    <submittedName>
        <fullName evidence="1">Uncharacterized protein</fullName>
    </submittedName>
</protein>
<reference evidence="1" key="1">
    <citation type="journal article" date="2021" name="Proc. Natl. Acad. Sci. U.S.A.">
        <title>A Catalog of Tens of Thousands of Viruses from Human Metagenomes Reveals Hidden Associations with Chronic Diseases.</title>
        <authorList>
            <person name="Tisza M.J."/>
            <person name="Buck C.B."/>
        </authorList>
    </citation>
    <scope>NUCLEOTIDE SEQUENCE</scope>
    <source>
        <strain evidence="1">CtjhW4</strain>
    </source>
</reference>
<dbReference type="EMBL" id="BK015491">
    <property type="protein sequence ID" value="DAE09719.1"/>
    <property type="molecule type" value="Genomic_DNA"/>
</dbReference>
<accession>A0A8S5PRD9</accession>
<evidence type="ECO:0000313" key="1">
    <source>
        <dbReference type="EMBL" id="DAE09719.1"/>
    </source>
</evidence>
<proteinExistence type="predicted"/>
<organism evidence="1">
    <name type="scientific">Myoviridae sp. ctjhW4</name>
    <dbReference type="NCBI Taxonomy" id="2825162"/>
    <lineage>
        <taxon>Viruses</taxon>
        <taxon>Duplodnaviria</taxon>
        <taxon>Heunggongvirae</taxon>
        <taxon>Uroviricota</taxon>
        <taxon>Caudoviricetes</taxon>
    </lineage>
</organism>